<evidence type="ECO:0000259" key="8">
    <source>
        <dbReference type="Pfam" id="PF14322"/>
    </source>
</evidence>
<accession>A0ABX0U6W2</accession>
<dbReference type="RefSeq" id="WP_167184699.1">
    <property type="nucleotide sequence ID" value="NZ_JAASQL010000001.1"/>
</dbReference>
<keyword evidence="3 6" id="KW-0732">Signal</keyword>
<feature type="domain" description="SusD-like N-terminal" evidence="8">
    <location>
        <begin position="26"/>
        <end position="225"/>
    </location>
</feature>
<dbReference type="SUPFAM" id="SSF48452">
    <property type="entry name" value="TPR-like"/>
    <property type="match status" value="1"/>
</dbReference>
<evidence type="ECO:0000313" key="10">
    <source>
        <dbReference type="Proteomes" id="UP000745859"/>
    </source>
</evidence>
<dbReference type="Pfam" id="PF14322">
    <property type="entry name" value="SusD-like_3"/>
    <property type="match status" value="1"/>
</dbReference>
<keyword evidence="10" id="KW-1185">Reference proteome</keyword>
<keyword evidence="4" id="KW-0472">Membrane</keyword>
<dbReference type="InterPro" id="IPR033985">
    <property type="entry name" value="SusD-like_N"/>
</dbReference>
<dbReference type="Proteomes" id="UP000745859">
    <property type="component" value="Unassembled WGS sequence"/>
</dbReference>
<reference evidence="9 10" key="1">
    <citation type="submission" date="2020-03" db="EMBL/GenBank/DDBJ databases">
        <title>Genomic Encyclopedia of Type Strains, Phase IV (KMG-IV): sequencing the most valuable type-strain genomes for metagenomic binning, comparative biology and taxonomic classification.</title>
        <authorList>
            <person name="Goeker M."/>
        </authorList>
    </citation>
    <scope>NUCLEOTIDE SEQUENCE [LARGE SCALE GENOMIC DNA]</scope>
    <source>
        <strain evidence="9 10">DSM 101599</strain>
    </source>
</reference>
<sequence length="610" mass="69342">MKKIIYIKLAFFSVLALTFTSCQDDFLIEDNPNQPSTTTFWQTIDDLEFGLTGAYKDFASANNIRMTDDMLRSDLAWGSGFQRPTNSNEYYLQIFNEASTIPNQKWHQNYSTIFSANQVIDAYDRLKGTFNSESDEERAAYIYAEARFLRGYMYFLLYNSFNGGAVPIHDKAYDTPEKMAQPIQPAEKVRAFLEADLEYASKSLPISWNDGHKGRVTAGAAVALLGQTAMYHGEFTTASDYFDKVINDYGYALTEDIGSNFTTRDELNEESILEVVYSMDFKDNLNQWDGRDVANTAYHKGLTGVNGWWNAVAANWLILEYRNDPIDTKDSRNIITEDDGNGNITQRFRSFSPRTSQSVALVDELDTPYYANSNPAKGDLPGQVTIFNVKMTCFFRKHTNWDLGAVNEDALSPGKVRSAINERLIRLGEIYLQYAECQIELGNVDEALKYINKVRRRAGVKLLGLDGTGEFPNNDHNNIAYDGASLMEHLRFKEYPLELACEGDGDRNIDLRRWAEYGTYVIPNLKKTRFEELAAKRYKANDYEVTMADGVKVTRWGSIVQELPVGDPDIDSNWNEFQEAAINYNETKAYWPVPNSEIISNGNLYNIVSE</sequence>
<dbReference type="InterPro" id="IPR011990">
    <property type="entry name" value="TPR-like_helical_dom_sf"/>
</dbReference>
<dbReference type="Pfam" id="PF07980">
    <property type="entry name" value="SusD_RagB"/>
    <property type="match status" value="1"/>
</dbReference>
<feature type="signal peptide" evidence="6">
    <location>
        <begin position="1"/>
        <end position="23"/>
    </location>
</feature>
<evidence type="ECO:0000313" key="9">
    <source>
        <dbReference type="EMBL" id="NIJ44532.1"/>
    </source>
</evidence>
<evidence type="ECO:0000256" key="3">
    <source>
        <dbReference type="ARBA" id="ARBA00022729"/>
    </source>
</evidence>
<evidence type="ECO:0000259" key="7">
    <source>
        <dbReference type="Pfam" id="PF07980"/>
    </source>
</evidence>
<keyword evidence="5" id="KW-0998">Cell outer membrane</keyword>
<evidence type="ECO:0000256" key="6">
    <source>
        <dbReference type="SAM" id="SignalP"/>
    </source>
</evidence>
<comment type="similarity">
    <text evidence="2">Belongs to the SusD family.</text>
</comment>
<dbReference type="PROSITE" id="PS51257">
    <property type="entry name" value="PROKAR_LIPOPROTEIN"/>
    <property type="match status" value="1"/>
</dbReference>
<dbReference type="Gene3D" id="1.25.40.390">
    <property type="match status" value="1"/>
</dbReference>
<evidence type="ECO:0000256" key="5">
    <source>
        <dbReference type="ARBA" id="ARBA00023237"/>
    </source>
</evidence>
<protein>
    <submittedName>
        <fullName evidence="9">Tetratricopeptide (TPR) repeat protein</fullName>
    </submittedName>
</protein>
<evidence type="ECO:0000256" key="4">
    <source>
        <dbReference type="ARBA" id="ARBA00023136"/>
    </source>
</evidence>
<feature type="domain" description="RagB/SusD" evidence="7">
    <location>
        <begin position="274"/>
        <end position="606"/>
    </location>
</feature>
<evidence type="ECO:0000256" key="1">
    <source>
        <dbReference type="ARBA" id="ARBA00004442"/>
    </source>
</evidence>
<proteinExistence type="inferred from homology"/>
<name>A0ABX0U6W2_9FLAO</name>
<dbReference type="InterPro" id="IPR012944">
    <property type="entry name" value="SusD_RagB_dom"/>
</dbReference>
<organism evidence="9 10">
    <name type="scientific">Wenyingzhuangia heitensis</name>
    <dbReference type="NCBI Taxonomy" id="1487859"/>
    <lineage>
        <taxon>Bacteria</taxon>
        <taxon>Pseudomonadati</taxon>
        <taxon>Bacteroidota</taxon>
        <taxon>Flavobacteriia</taxon>
        <taxon>Flavobacteriales</taxon>
        <taxon>Flavobacteriaceae</taxon>
        <taxon>Wenyingzhuangia</taxon>
    </lineage>
</organism>
<comment type="subcellular location">
    <subcellularLocation>
        <location evidence="1">Cell outer membrane</location>
    </subcellularLocation>
</comment>
<comment type="caution">
    <text evidence="9">The sequence shown here is derived from an EMBL/GenBank/DDBJ whole genome shotgun (WGS) entry which is preliminary data.</text>
</comment>
<dbReference type="EMBL" id="JAASQL010000001">
    <property type="protein sequence ID" value="NIJ44532.1"/>
    <property type="molecule type" value="Genomic_DNA"/>
</dbReference>
<gene>
    <name evidence="9" type="ORF">FHR24_000971</name>
</gene>
<feature type="chain" id="PRO_5046521587" evidence="6">
    <location>
        <begin position="24"/>
        <end position="610"/>
    </location>
</feature>
<evidence type="ECO:0000256" key="2">
    <source>
        <dbReference type="ARBA" id="ARBA00006275"/>
    </source>
</evidence>